<evidence type="ECO:0000256" key="3">
    <source>
        <dbReference type="ARBA" id="ARBA00022839"/>
    </source>
</evidence>
<name>A0ABR4N878_9FUNG</name>
<evidence type="ECO:0000256" key="5">
    <source>
        <dbReference type="ARBA" id="ARBA00023274"/>
    </source>
</evidence>
<dbReference type="InterPro" id="IPR034922">
    <property type="entry name" value="REX1-like_exo"/>
</dbReference>
<keyword evidence="3" id="KW-0269">Exonuclease</keyword>
<keyword evidence="10" id="KW-1185">Reference proteome</keyword>
<dbReference type="SMART" id="SM00479">
    <property type="entry name" value="EXOIII"/>
    <property type="match status" value="1"/>
</dbReference>
<dbReference type="Proteomes" id="UP001527925">
    <property type="component" value="Unassembled WGS sequence"/>
</dbReference>
<sequence length="673" mass="74736">MACKIPWNARQKMLGLFYEQYVRIFQPILDAMPDVAHEHAIKQEQDVMERSTPVTYSVKAAGTLRRLMSRPASTGVHDVGIDGKWQEPRPGSVATGGEAATARGASLPIQGLEALLMTEEQLKLFEFPLGPFPERAATGEMQAEPPVKCNRCGLDFVVKYPLDENDKVACAFHPGRWRMEVIDGVKERLVSCCNGAKGAQGCCRGPHVFKEEDNGLLNARIPFVKLPEHVAEAQPVVALDCEMSYTTGGMELTRVTVVDWAGNPLLDELCKTKHPMLDLNTRFSGVTTLEGARFDLDGVRAELAKFMSAQTIILGHGLENDMRALRIEHRRIVDTVVVFPHPMGHPYRHALRVLAQKVLGRLVQTGSAGDAGAETRTGRGLYSTPNQPFRHSLAPKYTFKNFELAGAGSEPVSVVLHPDTKVVSVDRLPFESVPKYPDLQNAWWKYPSVQAWLHSFETGEYAGLVEMDRSVFGAPVRQDILAQVLQYERNWLEQGTESTKNLGQVRGSTRKPFPQKGRGKARHGTLRAPHFVGGYASHGPRPHDKSTDIPRKVYDLGIRTALSTKFAQDQVIVVDRLAVDSTDKEAMRSRLRSLGIGGRKSYFLFGAPQPCVQLLDVMDTFKLMEPTLRVPEGERPLLAAAAEHVSATALLEYEMLVLDKEAIEVLEQMYRRA</sequence>
<evidence type="ECO:0000256" key="7">
    <source>
        <dbReference type="SAM" id="MobiDB-lite"/>
    </source>
</evidence>
<keyword evidence="4" id="KW-0689">Ribosomal protein</keyword>
<dbReference type="PANTHER" id="PTHR10746:SF6">
    <property type="entry name" value="LARGE RIBOSOMAL SUBUNIT PROTEIN UL4M"/>
    <property type="match status" value="1"/>
</dbReference>
<dbReference type="InterPro" id="IPR013005">
    <property type="entry name" value="Ribosomal_uL4-like"/>
</dbReference>
<dbReference type="InterPro" id="IPR036397">
    <property type="entry name" value="RNaseH_sf"/>
</dbReference>
<dbReference type="CDD" id="cd06145">
    <property type="entry name" value="REX1_like"/>
    <property type="match status" value="1"/>
</dbReference>
<evidence type="ECO:0000256" key="4">
    <source>
        <dbReference type="ARBA" id="ARBA00022980"/>
    </source>
</evidence>
<dbReference type="InterPro" id="IPR002136">
    <property type="entry name" value="Ribosomal_uL4"/>
</dbReference>
<evidence type="ECO:0000259" key="8">
    <source>
        <dbReference type="SMART" id="SM00479"/>
    </source>
</evidence>
<evidence type="ECO:0000256" key="2">
    <source>
        <dbReference type="ARBA" id="ARBA00010528"/>
    </source>
</evidence>
<keyword evidence="3" id="KW-0378">Hydrolase</keyword>
<gene>
    <name evidence="9" type="ORF">HK105_204672</name>
</gene>
<dbReference type="Pfam" id="PF00573">
    <property type="entry name" value="Ribosomal_L4"/>
    <property type="match status" value="1"/>
</dbReference>
<dbReference type="InterPro" id="IPR012337">
    <property type="entry name" value="RNaseH-like_sf"/>
</dbReference>
<feature type="domain" description="Exonuclease" evidence="8">
    <location>
        <begin position="235"/>
        <end position="382"/>
    </location>
</feature>
<dbReference type="EMBL" id="JADGIZ020000021">
    <property type="protein sequence ID" value="KAL2915726.1"/>
    <property type="molecule type" value="Genomic_DNA"/>
</dbReference>
<reference evidence="9 10" key="1">
    <citation type="submission" date="2023-09" db="EMBL/GenBank/DDBJ databases">
        <title>Pangenome analysis of Batrachochytrium dendrobatidis and related Chytrids.</title>
        <authorList>
            <person name="Yacoub M.N."/>
            <person name="Stajich J.E."/>
            <person name="James T.Y."/>
        </authorList>
    </citation>
    <scope>NUCLEOTIDE SEQUENCE [LARGE SCALE GENOMIC DNA]</scope>
    <source>
        <strain evidence="9 10">JEL0888</strain>
    </source>
</reference>
<dbReference type="PANTHER" id="PTHR10746">
    <property type="entry name" value="50S RIBOSOMAL PROTEIN L4"/>
    <property type="match status" value="1"/>
</dbReference>
<dbReference type="InterPro" id="IPR023574">
    <property type="entry name" value="Ribosomal_uL4_dom_sf"/>
</dbReference>
<dbReference type="SUPFAM" id="SSF53098">
    <property type="entry name" value="Ribonuclease H-like"/>
    <property type="match status" value="1"/>
</dbReference>
<dbReference type="Gene3D" id="3.40.1370.10">
    <property type="match status" value="1"/>
</dbReference>
<accession>A0ABR4N878</accession>
<organism evidence="9 10">
    <name type="scientific">Polyrhizophydium stewartii</name>
    <dbReference type="NCBI Taxonomy" id="2732419"/>
    <lineage>
        <taxon>Eukaryota</taxon>
        <taxon>Fungi</taxon>
        <taxon>Fungi incertae sedis</taxon>
        <taxon>Chytridiomycota</taxon>
        <taxon>Chytridiomycota incertae sedis</taxon>
        <taxon>Chytridiomycetes</taxon>
        <taxon>Rhizophydiales</taxon>
        <taxon>Rhizophydiales incertae sedis</taxon>
        <taxon>Polyrhizophydium</taxon>
    </lineage>
</organism>
<feature type="region of interest" description="Disordered" evidence="7">
    <location>
        <begin position="502"/>
        <end position="522"/>
    </location>
</feature>
<proteinExistence type="inferred from homology"/>
<comment type="caution">
    <text evidence="9">The sequence shown here is derived from an EMBL/GenBank/DDBJ whole genome shotgun (WGS) entry which is preliminary data.</text>
</comment>
<comment type="similarity">
    <text evidence="2">Belongs to the universal ribosomal protein uL4 family.</text>
</comment>
<feature type="region of interest" description="Disordered" evidence="7">
    <location>
        <begin position="78"/>
        <end position="99"/>
    </location>
</feature>
<keyword evidence="3" id="KW-0540">Nuclease</keyword>
<protein>
    <recommendedName>
        <fullName evidence="6">Large ribosomal subunit protein uL4m</fullName>
    </recommendedName>
</protein>
<evidence type="ECO:0000256" key="6">
    <source>
        <dbReference type="ARBA" id="ARBA00040565"/>
    </source>
</evidence>
<evidence type="ECO:0000256" key="1">
    <source>
        <dbReference type="ARBA" id="ARBA00006357"/>
    </source>
</evidence>
<evidence type="ECO:0000313" key="9">
    <source>
        <dbReference type="EMBL" id="KAL2915726.1"/>
    </source>
</evidence>
<keyword evidence="5" id="KW-0687">Ribonucleoprotein</keyword>
<dbReference type="SUPFAM" id="SSF52166">
    <property type="entry name" value="Ribosomal protein L4"/>
    <property type="match status" value="1"/>
</dbReference>
<evidence type="ECO:0000313" key="10">
    <source>
        <dbReference type="Proteomes" id="UP001527925"/>
    </source>
</evidence>
<dbReference type="InterPro" id="IPR013520">
    <property type="entry name" value="Ribonucl_H"/>
</dbReference>
<comment type="similarity">
    <text evidence="1">Belongs to the REXO1/REXO3 family.</text>
</comment>
<dbReference type="Gene3D" id="3.30.420.10">
    <property type="entry name" value="Ribonuclease H-like superfamily/Ribonuclease H"/>
    <property type="match status" value="1"/>
</dbReference>